<name>A0A0K6FZE2_9AGAM</name>
<proteinExistence type="predicted"/>
<protein>
    <submittedName>
        <fullName evidence="3">Multidrug resistance protein MdtC</fullName>
    </submittedName>
</protein>
<keyword evidence="2" id="KW-0812">Transmembrane</keyword>
<gene>
    <name evidence="3" type="ORF">RSOLAG22IIIB_09515</name>
</gene>
<feature type="transmembrane region" description="Helical" evidence="2">
    <location>
        <begin position="551"/>
        <end position="574"/>
    </location>
</feature>
<sequence length="690" mass="74927">MSRYSAVPSGQAQSPVTSVRHSSMLSETHVNTEEPTSLHLSSDYGRLHLGVRSKVLLPTLLVFIMTAGLGITVTAWLLAKNQIPMNKAFTAGYFLADEGTKEKDGVHSATLSALTATSFIATFISVTSPILMLLISYYIAHMWVKAQACPSGNSGSMNTGPTPLQYGLLIDILNSPSFMSLGKAVYYLARRNIRVSAPQYLKEAVILGVLVYLISHLVGLADLWLHATTAAVLYNMPLSNPGPPVAADLNFNETVCETPGVRGQICGSEPDYWGFGIERQFLTLTGIEVVSNSSTDRRVISLADASDLAIVIPASFDEDTSFVAPSFGVRTQCKALCTKDSGCVRKNSSIDCSSIGITIIPSNDMSFTSVVYIKSYNAWDKPPPDLTDGAPILGNNSGTTTNPAESLIQLRWPMRNNLHFGDTANEATMGPHGRVQVYALCNITVYNLTVSYDGGAQNGKRWGLVPNSEVLSTPFFTSSILAPYNWNLVTDQIAMNMRSRALTSNTTEAVMAALGQEVSRLSLAMVSGIFYFTPTSNVKFFKPTILGRYPLAPLFTFVLLLVSYGLIALIIFFMTLRMRSGTVIVPRDLQDPKLAGQPQSGQASTLELVQVWLTSPIPALRQAFAQPIDPSKQAGPDDPDARSVSLSISEMLHENISSEGTENRLRFGIEDTGIRPRFGVWSNRVVKEYA</sequence>
<feature type="region of interest" description="Disordered" evidence="1">
    <location>
        <begin position="1"/>
        <end position="34"/>
    </location>
</feature>
<organism evidence="3 4">
    <name type="scientific">Rhizoctonia solani</name>
    <dbReference type="NCBI Taxonomy" id="456999"/>
    <lineage>
        <taxon>Eukaryota</taxon>
        <taxon>Fungi</taxon>
        <taxon>Dikarya</taxon>
        <taxon>Basidiomycota</taxon>
        <taxon>Agaricomycotina</taxon>
        <taxon>Agaricomycetes</taxon>
        <taxon>Cantharellales</taxon>
        <taxon>Ceratobasidiaceae</taxon>
        <taxon>Rhizoctonia</taxon>
    </lineage>
</organism>
<dbReference type="AlphaFoldDB" id="A0A0K6FZE2"/>
<dbReference type="Proteomes" id="UP000044841">
    <property type="component" value="Unassembled WGS sequence"/>
</dbReference>
<accession>A0A0K6FZE2</accession>
<keyword evidence="4" id="KW-1185">Reference proteome</keyword>
<evidence type="ECO:0000313" key="3">
    <source>
        <dbReference type="EMBL" id="CUA71332.1"/>
    </source>
</evidence>
<keyword evidence="2" id="KW-1133">Transmembrane helix</keyword>
<evidence type="ECO:0000313" key="4">
    <source>
        <dbReference type="Proteomes" id="UP000044841"/>
    </source>
</evidence>
<evidence type="ECO:0000256" key="1">
    <source>
        <dbReference type="SAM" id="MobiDB-lite"/>
    </source>
</evidence>
<feature type="transmembrane region" description="Helical" evidence="2">
    <location>
        <begin position="200"/>
        <end position="225"/>
    </location>
</feature>
<feature type="transmembrane region" description="Helical" evidence="2">
    <location>
        <begin position="55"/>
        <end position="79"/>
    </location>
</feature>
<dbReference type="EMBL" id="CYGV01001232">
    <property type="protein sequence ID" value="CUA71332.1"/>
    <property type="molecule type" value="Genomic_DNA"/>
</dbReference>
<evidence type="ECO:0000256" key="2">
    <source>
        <dbReference type="SAM" id="Phobius"/>
    </source>
</evidence>
<keyword evidence="2" id="KW-0472">Membrane</keyword>
<feature type="transmembrane region" description="Helical" evidence="2">
    <location>
        <begin position="119"/>
        <end position="144"/>
    </location>
</feature>
<feature type="compositionally biased region" description="Polar residues" evidence="1">
    <location>
        <begin position="8"/>
        <end position="34"/>
    </location>
</feature>
<reference evidence="3 4" key="1">
    <citation type="submission" date="2015-07" db="EMBL/GenBank/DDBJ databases">
        <authorList>
            <person name="Noorani M."/>
        </authorList>
    </citation>
    <scope>NUCLEOTIDE SEQUENCE [LARGE SCALE GENOMIC DNA]</scope>
    <source>
        <strain evidence="3">BBA 69670</strain>
    </source>
</reference>